<keyword evidence="4" id="KW-1185">Reference proteome</keyword>
<dbReference type="PANTHER" id="PTHR34039:SF1">
    <property type="entry name" value="UPF0102 PROTEIN YRAN"/>
    <property type="match status" value="1"/>
</dbReference>
<dbReference type="Pfam" id="PF02021">
    <property type="entry name" value="UPF0102"/>
    <property type="match status" value="1"/>
</dbReference>
<dbReference type="Gene3D" id="3.40.1350.10">
    <property type="match status" value="1"/>
</dbReference>
<dbReference type="InterPro" id="IPR011856">
    <property type="entry name" value="tRNA_endonuc-like_dom_sf"/>
</dbReference>
<dbReference type="GO" id="GO:0003676">
    <property type="term" value="F:nucleic acid binding"/>
    <property type="evidence" value="ECO:0007669"/>
    <property type="project" value="InterPro"/>
</dbReference>
<dbReference type="PANTHER" id="PTHR34039">
    <property type="entry name" value="UPF0102 PROTEIN YRAN"/>
    <property type="match status" value="1"/>
</dbReference>
<reference evidence="3 4" key="1">
    <citation type="submission" date="2020-09" db="EMBL/GenBank/DDBJ databases">
        <title>Pseudoxanthomonas sp. CAU 1598 isolated from sand of Yaerae Beach.</title>
        <authorList>
            <person name="Kim W."/>
        </authorList>
    </citation>
    <scope>NUCLEOTIDE SEQUENCE [LARGE SCALE GENOMIC DNA]</scope>
    <source>
        <strain evidence="3 4">CAU 1598</strain>
    </source>
</reference>
<dbReference type="NCBIfam" id="NF009150">
    <property type="entry name" value="PRK12497.1-3"/>
    <property type="match status" value="1"/>
</dbReference>
<sequence length="118" mass="13593">MDRKAKGQAYESDAERFLRRHGLRSRAANVRFRHGELDLVMDHGEILVFVEVRYRQHQSFGGATLSVGRHKQQRLARAAASYLAQHPSLAMRACRFDVVAFEGDHIEWIRDAFRLDSA</sequence>
<name>A0AAW3ZG99_9GAMM</name>
<dbReference type="AlphaFoldDB" id="A0AAW3ZG99"/>
<proteinExistence type="inferred from homology"/>
<accession>A0AAW3ZG99</accession>
<comment type="caution">
    <text evidence="3">The sequence shown here is derived from an EMBL/GenBank/DDBJ whole genome shotgun (WGS) entry which is preliminary data.</text>
</comment>
<evidence type="ECO:0000313" key="4">
    <source>
        <dbReference type="Proteomes" id="UP000613768"/>
    </source>
</evidence>
<evidence type="ECO:0000256" key="1">
    <source>
        <dbReference type="ARBA" id="ARBA00006738"/>
    </source>
</evidence>
<comment type="similarity">
    <text evidence="1 2">Belongs to the UPF0102 family.</text>
</comment>
<gene>
    <name evidence="3" type="ORF">IFO71_04755</name>
</gene>
<dbReference type="Proteomes" id="UP000613768">
    <property type="component" value="Unassembled WGS sequence"/>
</dbReference>
<evidence type="ECO:0000313" key="3">
    <source>
        <dbReference type="EMBL" id="MBD8525046.1"/>
    </source>
</evidence>
<dbReference type="InterPro" id="IPR003509">
    <property type="entry name" value="UPF0102_YraN-like"/>
</dbReference>
<organism evidence="3 4">
    <name type="scientific">Pseudomarimonas arenosa</name>
    <dbReference type="NCBI Taxonomy" id="2774145"/>
    <lineage>
        <taxon>Bacteria</taxon>
        <taxon>Pseudomonadati</taxon>
        <taxon>Pseudomonadota</taxon>
        <taxon>Gammaproteobacteria</taxon>
        <taxon>Lysobacterales</taxon>
        <taxon>Lysobacteraceae</taxon>
        <taxon>Pseudomarimonas</taxon>
    </lineage>
</organism>
<dbReference type="SUPFAM" id="SSF52980">
    <property type="entry name" value="Restriction endonuclease-like"/>
    <property type="match status" value="1"/>
</dbReference>
<evidence type="ECO:0000256" key="2">
    <source>
        <dbReference type="HAMAP-Rule" id="MF_00048"/>
    </source>
</evidence>
<protein>
    <recommendedName>
        <fullName evidence="2">UPF0102 protein IFO71_04755</fullName>
    </recommendedName>
</protein>
<dbReference type="InterPro" id="IPR011335">
    <property type="entry name" value="Restrct_endonuc-II-like"/>
</dbReference>
<dbReference type="HAMAP" id="MF_00048">
    <property type="entry name" value="UPF0102"/>
    <property type="match status" value="1"/>
</dbReference>
<dbReference type="RefSeq" id="WP_192028393.1">
    <property type="nucleotide sequence ID" value="NZ_JACYTR010000006.1"/>
</dbReference>
<dbReference type="EMBL" id="JACYTR010000006">
    <property type="protein sequence ID" value="MBD8525046.1"/>
    <property type="molecule type" value="Genomic_DNA"/>
</dbReference>
<dbReference type="NCBIfam" id="TIGR00252">
    <property type="entry name" value="YraN family protein"/>
    <property type="match status" value="1"/>
</dbReference>